<dbReference type="InterPro" id="IPR050270">
    <property type="entry name" value="DegV_domain_contain"/>
</dbReference>
<dbReference type="NCBIfam" id="TIGR00762">
    <property type="entry name" value="DegV"/>
    <property type="match status" value="1"/>
</dbReference>
<dbReference type="EMBL" id="CP002106">
    <property type="protein sequence ID" value="ADK68280.1"/>
    <property type="molecule type" value="Genomic_DNA"/>
</dbReference>
<proteinExistence type="predicted"/>
<dbReference type="InterPro" id="IPR043168">
    <property type="entry name" value="DegV_C"/>
</dbReference>
<evidence type="ECO:0000256" key="1">
    <source>
        <dbReference type="ARBA" id="ARBA00023121"/>
    </source>
</evidence>
<dbReference type="Proteomes" id="UP000000333">
    <property type="component" value="Chromosome"/>
</dbReference>
<dbReference type="GeneID" id="78512591"/>
<dbReference type="eggNOG" id="COG1307">
    <property type="taxonomic scope" value="Bacteria"/>
</dbReference>
<dbReference type="OrthoDB" id="9760324at2"/>
<keyword evidence="1" id="KW-0446">Lipid-binding</keyword>
<organism evidence="2 3">
    <name type="scientific">Olsenella uli (strain ATCC 49627 / DSM 7084 / CCUG 31166 / CIP 109912 / JCM 12494 / LMG 11480 / NCIMB 702895 / VPI D76D-27C)</name>
    <name type="common">Lactobacillus uli</name>
    <dbReference type="NCBI Taxonomy" id="633147"/>
    <lineage>
        <taxon>Bacteria</taxon>
        <taxon>Bacillati</taxon>
        <taxon>Actinomycetota</taxon>
        <taxon>Coriobacteriia</taxon>
        <taxon>Coriobacteriales</taxon>
        <taxon>Atopobiaceae</taxon>
        <taxon>Olsenella</taxon>
    </lineage>
</organism>
<dbReference type="Pfam" id="PF02645">
    <property type="entry name" value="DegV"/>
    <property type="match status" value="1"/>
</dbReference>
<dbReference type="GO" id="GO:0008289">
    <property type="term" value="F:lipid binding"/>
    <property type="evidence" value="ECO:0007669"/>
    <property type="project" value="UniProtKB-KW"/>
</dbReference>
<dbReference type="PANTHER" id="PTHR33434:SF2">
    <property type="entry name" value="FATTY ACID-BINDING PROTEIN TM_1468"/>
    <property type="match status" value="1"/>
</dbReference>
<dbReference type="Gene3D" id="3.40.50.10170">
    <property type="match status" value="1"/>
</dbReference>
<dbReference type="PROSITE" id="PS51482">
    <property type="entry name" value="DEGV"/>
    <property type="match status" value="1"/>
</dbReference>
<dbReference type="InterPro" id="IPR003797">
    <property type="entry name" value="DegV"/>
</dbReference>
<accession>E1QVX7</accession>
<sequence length="281" mass="29755">MALRIITDSASDIRQGEFEGLSVAPLSIAFGDRTYRDGVDLTGERFYEMLVESEGLPTTGQVTPYGFSSLLEQVLAPDDEAVIITLSSKLSGTYQSACAAAAAFGERVRVVDSLSVCLGERILVEYALRLAASGATASEVVSEVEARKGSIRLIALLDTLEYLRKGGRVSGLSASLGTMLSIKPVIAVESGEVVVLGKARGSKNGRNLLNEQIDRVGGADYDLPIALGYSGLSSSLLQKYIRDSRSLWESQVDDLPVVMIGSTVGTHAGPGAIGVAFFSRR</sequence>
<dbReference type="PANTHER" id="PTHR33434">
    <property type="entry name" value="DEGV DOMAIN-CONTAINING PROTEIN DR_1986-RELATED"/>
    <property type="match status" value="1"/>
</dbReference>
<dbReference type="SUPFAM" id="SSF82549">
    <property type="entry name" value="DAK1/DegV-like"/>
    <property type="match status" value="1"/>
</dbReference>
<dbReference type="KEGG" id="ols:Olsu_1170"/>
<dbReference type="RefSeq" id="WP_013252032.1">
    <property type="nucleotide sequence ID" value="NC_014363.1"/>
</dbReference>
<dbReference type="HOGENOM" id="CLU_048251_3_2_11"/>
<dbReference type="Gene3D" id="3.30.1180.10">
    <property type="match status" value="1"/>
</dbReference>
<dbReference type="STRING" id="633147.Olsu_1170"/>
<protein>
    <submittedName>
        <fullName evidence="2">DegV family protein</fullName>
    </submittedName>
</protein>
<keyword evidence="3" id="KW-1185">Reference proteome</keyword>
<reference evidence="2 3" key="1">
    <citation type="journal article" date="2010" name="Stand. Genomic Sci.">
        <title>Complete genome sequence of Olsenella uli type strain (VPI D76D-27C).</title>
        <authorList>
            <person name="Goker M."/>
            <person name="Held B."/>
            <person name="Lucas S."/>
            <person name="Nolan M."/>
            <person name="Yasawong M."/>
            <person name="Glavina Del Rio T."/>
            <person name="Tice H."/>
            <person name="Cheng J.F."/>
            <person name="Bruce D."/>
            <person name="Detter J.C."/>
            <person name="Tapia R."/>
            <person name="Han C."/>
            <person name="Goodwin L."/>
            <person name="Pitluck S."/>
            <person name="Liolios K."/>
            <person name="Ivanova N."/>
            <person name="Mavromatis K."/>
            <person name="Mikhailova N."/>
            <person name="Pati A."/>
            <person name="Chen A."/>
            <person name="Palaniappan K."/>
            <person name="Land M."/>
            <person name="Hauser L."/>
            <person name="Chang Y.J."/>
            <person name="Jeffries C.D."/>
            <person name="Rohde M."/>
            <person name="Sikorski J."/>
            <person name="Pukall R."/>
            <person name="Woyke T."/>
            <person name="Bristow J."/>
            <person name="Eisen J.A."/>
            <person name="Markowitz V."/>
            <person name="Hugenholtz P."/>
            <person name="Kyrpides N.C."/>
            <person name="Klenk H.P."/>
            <person name="Lapidus A."/>
        </authorList>
    </citation>
    <scope>NUCLEOTIDE SEQUENCE [LARGE SCALE GENOMIC DNA]</scope>
    <source>
        <strain evidence="3">ATCC 49627 / DSM 7084 / CIP 109912 / JCM 12494 / NCIMB 702895 / VPI D76D-27C</strain>
    </source>
</reference>
<evidence type="ECO:0000313" key="3">
    <source>
        <dbReference type="Proteomes" id="UP000000333"/>
    </source>
</evidence>
<evidence type="ECO:0000313" key="2">
    <source>
        <dbReference type="EMBL" id="ADK68280.1"/>
    </source>
</evidence>
<name>E1QVX7_OLSUV</name>
<dbReference type="AlphaFoldDB" id="E1QVX7"/>
<gene>
    <name evidence="2" type="ordered locus">Olsu_1170</name>
</gene>